<feature type="transmembrane region" description="Helical" evidence="1">
    <location>
        <begin position="102"/>
        <end position="122"/>
    </location>
</feature>
<proteinExistence type="predicted"/>
<organism evidence="3 4">
    <name type="scientific">Streptomyces lannensis</name>
    <dbReference type="NCBI Taxonomy" id="766498"/>
    <lineage>
        <taxon>Bacteria</taxon>
        <taxon>Bacillati</taxon>
        <taxon>Actinomycetota</taxon>
        <taxon>Actinomycetes</taxon>
        <taxon>Kitasatosporales</taxon>
        <taxon>Streptomycetaceae</taxon>
        <taxon>Streptomyces</taxon>
    </lineage>
</organism>
<dbReference type="NCBIfam" id="NF042915">
    <property type="entry name" value="MAB_1171c_fam"/>
    <property type="match status" value="1"/>
</dbReference>
<gene>
    <name evidence="3" type="ORF">GCM10022207_78780</name>
</gene>
<accession>A0ABP7LD26</accession>
<keyword evidence="4" id="KW-1185">Reference proteome</keyword>
<evidence type="ECO:0000256" key="1">
    <source>
        <dbReference type="SAM" id="Phobius"/>
    </source>
</evidence>
<feature type="domain" description="DUF6545" evidence="2">
    <location>
        <begin position="247"/>
        <end position="351"/>
    </location>
</feature>
<feature type="transmembrane region" description="Helical" evidence="1">
    <location>
        <begin position="6"/>
        <end position="25"/>
    </location>
</feature>
<feature type="transmembrane region" description="Helical" evidence="1">
    <location>
        <begin position="175"/>
        <end position="194"/>
    </location>
</feature>
<sequence length="402" mass="43228">MDGSSYYIPAAAMGVALTVKAPALIRSWRDPLLRAVCALLSLAGLVFFFAAPPTIAKVNDVTGITNVSAPLVYCLLSAFSASCLVLVVNWRGGPPEETRRTTRRIVAGYGVVVVALITLFLLGDAPVERLVDFDTYYARAPYMREMIVLYLVALTVAGVAMNFMCGRWALQVRGWLRAGLLIIVIGYLFNLAYLTTKFTAVVARWNGHDLDYLSSDAAPVLASAGAQISAVGFCLPLACRRVGDSWNSWSTYRRLGPLWRELRPVSAHAERGVRIAWWSPVALQVTQRESDIHDGMLGLYPYFDTGVRSRAYDAAVAAGSDPAQAQAEADAAMVAVAVRARAADPDGTVISSAGAANALAASPEGPRDLVRMSIALRHSLVVAAAREPAGTRPGSDFHERTR</sequence>
<dbReference type="InterPro" id="IPR046675">
    <property type="entry name" value="DUF6545"/>
</dbReference>
<dbReference type="InterPro" id="IPR050039">
    <property type="entry name" value="MAB_1171c-like"/>
</dbReference>
<feature type="transmembrane region" description="Helical" evidence="1">
    <location>
        <begin position="70"/>
        <end position="90"/>
    </location>
</feature>
<dbReference type="EMBL" id="BAAAZA010000040">
    <property type="protein sequence ID" value="GAA3898592.1"/>
    <property type="molecule type" value="Genomic_DNA"/>
</dbReference>
<feature type="transmembrane region" description="Helical" evidence="1">
    <location>
        <begin position="142"/>
        <end position="163"/>
    </location>
</feature>
<evidence type="ECO:0000313" key="3">
    <source>
        <dbReference type="EMBL" id="GAA3898592.1"/>
    </source>
</evidence>
<evidence type="ECO:0000259" key="2">
    <source>
        <dbReference type="Pfam" id="PF20182"/>
    </source>
</evidence>
<name>A0ABP7LD26_9ACTN</name>
<dbReference type="Pfam" id="PF20182">
    <property type="entry name" value="DUF6545"/>
    <property type="match status" value="1"/>
</dbReference>
<keyword evidence="1" id="KW-0472">Membrane</keyword>
<evidence type="ECO:0000313" key="4">
    <source>
        <dbReference type="Proteomes" id="UP001501563"/>
    </source>
</evidence>
<dbReference type="Proteomes" id="UP001501563">
    <property type="component" value="Unassembled WGS sequence"/>
</dbReference>
<protein>
    <recommendedName>
        <fullName evidence="2">DUF6545 domain-containing protein</fullName>
    </recommendedName>
</protein>
<comment type="caution">
    <text evidence="3">The sequence shown here is derived from an EMBL/GenBank/DDBJ whole genome shotgun (WGS) entry which is preliminary data.</text>
</comment>
<keyword evidence="1" id="KW-0812">Transmembrane</keyword>
<keyword evidence="1" id="KW-1133">Transmembrane helix</keyword>
<dbReference type="RefSeq" id="WP_331264102.1">
    <property type="nucleotide sequence ID" value="NZ_BAAAZA010000040.1"/>
</dbReference>
<reference evidence="4" key="1">
    <citation type="journal article" date="2019" name="Int. J. Syst. Evol. Microbiol.">
        <title>The Global Catalogue of Microorganisms (GCM) 10K type strain sequencing project: providing services to taxonomists for standard genome sequencing and annotation.</title>
        <authorList>
            <consortium name="The Broad Institute Genomics Platform"/>
            <consortium name="The Broad Institute Genome Sequencing Center for Infectious Disease"/>
            <person name="Wu L."/>
            <person name="Ma J."/>
        </authorList>
    </citation>
    <scope>NUCLEOTIDE SEQUENCE [LARGE SCALE GENOMIC DNA]</scope>
    <source>
        <strain evidence="4">JCM 16578</strain>
    </source>
</reference>
<feature type="transmembrane region" description="Helical" evidence="1">
    <location>
        <begin position="32"/>
        <end position="50"/>
    </location>
</feature>